<protein>
    <submittedName>
        <fullName evidence="1">Uncharacterized protein</fullName>
    </submittedName>
</protein>
<comment type="caution">
    <text evidence="1">The sequence shown here is derived from an EMBL/GenBank/DDBJ whole genome shotgun (WGS) entry which is preliminary data.</text>
</comment>
<dbReference type="EMBL" id="JBBNAG010000009">
    <property type="protein sequence ID" value="KAK9105139.1"/>
    <property type="molecule type" value="Genomic_DNA"/>
</dbReference>
<proteinExistence type="predicted"/>
<sequence>MGAEAALAFASSPPQFPRSIYSGVVVLGYKGKYHHAVMGGSKSHISVKNEMKPSTFSARIATDIPLNESLEVSFDQYLTHRSRVFKAIFPDKRRSKRLNEEEWRIHMLPINFLFLTVWPVVDMRLRYKTQGKDYPAGVPVDTTMVLELNVTRWELQGLDNNFQPSHFTLAVQGILYPDRSRVRSRLKGDLEMKMSCVLPPVLSLVPQDALQGVAELVLKRLVENMKHKVNGSLLNDFAEFKRESGRRHTPSTQ</sequence>
<accession>A0AAP0F5B2</accession>
<dbReference type="PANTHER" id="PTHR34133:SF8">
    <property type="entry name" value="OS07G0633000 PROTEIN"/>
    <property type="match status" value="1"/>
</dbReference>
<organism evidence="1 2">
    <name type="scientific">Stephania cephalantha</name>
    <dbReference type="NCBI Taxonomy" id="152367"/>
    <lineage>
        <taxon>Eukaryota</taxon>
        <taxon>Viridiplantae</taxon>
        <taxon>Streptophyta</taxon>
        <taxon>Embryophyta</taxon>
        <taxon>Tracheophyta</taxon>
        <taxon>Spermatophyta</taxon>
        <taxon>Magnoliopsida</taxon>
        <taxon>Ranunculales</taxon>
        <taxon>Menispermaceae</taxon>
        <taxon>Menispermoideae</taxon>
        <taxon>Cissampelideae</taxon>
        <taxon>Stephania</taxon>
    </lineage>
</organism>
<gene>
    <name evidence="1" type="ORF">Scep_021983</name>
</gene>
<reference evidence="1 2" key="1">
    <citation type="submission" date="2024-01" db="EMBL/GenBank/DDBJ databases">
        <title>Genome assemblies of Stephania.</title>
        <authorList>
            <person name="Yang L."/>
        </authorList>
    </citation>
    <scope>NUCLEOTIDE SEQUENCE [LARGE SCALE GENOMIC DNA]</scope>
    <source>
        <strain evidence="1">JXDWG</strain>
        <tissue evidence="1">Leaf</tissue>
    </source>
</reference>
<evidence type="ECO:0000313" key="1">
    <source>
        <dbReference type="EMBL" id="KAK9105139.1"/>
    </source>
</evidence>
<name>A0AAP0F5B2_9MAGN</name>
<evidence type="ECO:0000313" key="2">
    <source>
        <dbReference type="Proteomes" id="UP001419268"/>
    </source>
</evidence>
<dbReference type="AlphaFoldDB" id="A0AAP0F5B2"/>
<keyword evidence="2" id="KW-1185">Reference proteome</keyword>
<dbReference type="InterPro" id="IPR018971">
    <property type="entry name" value="DUF1997"/>
</dbReference>
<dbReference type="Pfam" id="PF09366">
    <property type="entry name" value="DUF1997"/>
    <property type="match status" value="1"/>
</dbReference>
<dbReference type="PANTHER" id="PTHR34133">
    <property type="entry name" value="OS07G0633000 PROTEIN"/>
    <property type="match status" value="1"/>
</dbReference>
<dbReference type="Proteomes" id="UP001419268">
    <property type="component" value="Unassembled WGS sequence"/>
</dbReference>